<proteinExistence type="predicted"/>
<dbReference type="EMBL" id="FLUM01000001">
    <property type="protein sequence ID" value="SBV93412.1"/>
    <property type="molecule type" value="Genomic_DNA"/>
</dbReference>
<gene>
    <name evidence="1" type="ORF">KL86DYS1_10860</name>
</gene>
<dbReference type="AlphaFoldDB" id="A0A212J1R5"/>
<accession>A0A212J1R5</accession>
<evidence type="ECO:0000313" key="1">
    <source>
        <dbReference type="EMBL" id="SBV93412.1"/>
    </source>
</evidence>
<protein>
    <submittedName>
        <fullName evidence="1">Uncharacterized protein</fullName>
    </submittedName>
</protein>
<organism evidence="1">
    <name type="scientific">uncultured Dysgonomonas sp</name>
    <dbReference type="NCBI Taxonomy" id="206096"/>
    <lineage>
        <taxon>Bacteria</taxon>
        <taxon>Pseudomonadati</taxon>
        <taxon>Bacteroidota</taxon>
        <taxon>Bacteroidia</taxon>
        <taxon>Bacteroidales</taxon>
        <taxon>Dysgonomonadaceae</taxon>
        <taxon>Dysgonomonas</taxon>
        <taxon>environmental samples</taxon>
    </lineage>
</organism>
<name>A0A212J1R5_9BACT</name>
<reference evidence="1" key="1">
    <citation type="submission" date="2016-04" db="EMBL/GenBank/DDBJ databases">
        <authorList>
            <person name="Evans L.H."/>
            <person name="Alamgir A."/>
            <person name="Owens N."/>
            <person name="Weber N.D."/>
            <person name="Virtaneva K."/>
            <person name="Barbian K."/>
            <person name="Babar A."/>
            <person name="Rosenke K."/>
        </authorList>
    </citation>
    <scope>NUCLEOTIDE SEQUENCE</scope>
    <source>
        <strain evidence="1">86-1</strain>
    </source>
</reference>
<sequence length="63" mass="7359">MKNSPGRQDGNALHPYIKVRNYIIAKHKERTLQKNNGTQRLTRLFQNNPLYIGYRRAHAAAVR</sequence>